<feature type="signal peptide" evidence="1">
    <location>
        <begin position="1"/>
        <end position="35"/>
    </location>
</feature>
<evidence type="ECO:0000256" key="1">
    <source>
        <dbReference type="SAM" id="SignalP"/>
    </source>
</evidence>
<evidence type="ECO:0008006" key="4">
    <source>
        <dbReference type="Google" id="ProtNLM"/>
    </source>
</evidence>
<organism evidence="2 3">
    <name type="scientific">Nonomuraea salmonea</name>
    <dbReference type="NCBI Taxonomy" id="46181"/>
    <lineage>
        <taxon>Bacteria</taxon>
        <taxon>Bacillati</taxon>
        <taxon>Actinomycetota</taxon>
        <taxon>Actinomycetes</taxon>
        <taxon>Streptosporangiales</taxon>
        <taxon>Streptosporangiaceae</taxon>
        <taxon>Nonomuraea</taxon>
    </lineage>
</organism>
<reference evidence="2 3" key="1">
    <citation type="submission" date="2024-09" db="EMBL/GenBank/DDBJ databases">
        <authorList>
            <person name="Sun Q."/>
            <person name="Mori K."/>
        </authorList>
    </citation>
    <scope>NUCLEOTIDE SEQUENCE [LARGE SCALE GENOMIC DNA]</scope>
    <source>
        <strain evidence="2 3">JCM 3324</strain>
    </source>
</reference>
<evidence type="ECO:0000313" key="2">
    <source>
        <dbReference type="EMBL" id="MFB9469546.1"/>
    </source>
</evidence>
<dbReference type="Proteomes" id="UP001589568">
    <property type="component" value="Unassembled WGS sequence"/>
</dbReference>
<sequence length="133" mass="14232">MKALERPGRSLARLLTTAAVLTAVTAMTLSPAASAAGRVAGPAGTSVCLRLLADYNAILLRHWGSDCSPRGTYHIHVWGGGRDMNYPTYTYSGGNRDFSYTWPVPSGTNICAELWYHKPGGGYSSYGLPCTTM</sequence>
<gene>
    <name evidence="2" type="ORF">ACFFR3_08505</name>
</gene>
<feature type="chain" id="PRO_5045847950" description="Secreted protein" evidence="1">
    <location>
        <begin position="36"/>
        <end position="133"/>
    </location>
</feature>
<name>A0ABV5NHP5_9ACTN</name>
<evidence type="ECO:0000313" key="3">
    <source>
        <dbReference type="Proteomes" id="UP001589568"/>
    </source>
</evidence>
<keyword evidence="1" id="KW-0732">Signal</keyword>
<dbReference type="RefSeq" id="WP_364373207.1">
    <property type="nucleotide sequence ID" value="NZ_JBHMCF010000008.1"/>
</dbReference>
<proteinExistence type="predicted"/>
<accession>A0ABV5NHP5</accession>
<dbReference type="EMBL" id="JBHMCF010000008">
    <property type="protein sequence ID" value="MFB9469546.1"/>
    <property type="molecule type" value="Genomic_DNA"/>
</dbReference>
<comment type="caution">
    <text evidence="2">The sequence shown here is derived from an EMBL/GenBank/DDBJ whole genome shotgun (WGS) entry which is preliminary data.</text>
</comment>
<protein>
    <recommendedName>
        <fullName evidence="4">Secreted protein</fullName>
    </recommendedName>
</protein>
<keyword evidence="3" id="KW-1185">Reference proteome</keyword>